<proteinExistence type="predicted"/>
<protein>
    <recommendedName>
        <fullName evidence="3">YhaN AAA domain-containing protein</fullName>
    </recommendedName>
</protein>
<dbReference type="InterPro" id="IPR027417">
    <property type="entry name" value="P-loop_NTPase"/>
</dbReference>
<reference evidence="4 5" key="1">
    <citation type="submission" date="2019-03" db="EMBL/GenBank/DDBJ databases">
        <title>The complete genome sequence of Neokomagataea sp. Jb2 NBRC113641.</title>
        <authorList>
            <person name="Chua K.-O."/>
            <person name="Chan K.-G."/>
            <person name="See-Too W.-S."/>
        </authorList>
    </citation>
    <scope>NUCLEOTIDE SEQUENCE [LARGE SCALE GENOMIC DNA]</scope>
    <source>
        <strain evidence="4 5">Jb2</strain>
    </source>
</reference>
<feature type="domain" description="YhaN AAA" evidence="3">
    <location>
        <begin position="1"/>
        <end position="217"/>
    </location>
</feature>
<evidence type="ECO:0000313" key="5">
    <source>
        <dbReference type="Proteomes" id="UP000315037"/>
    </source>
</evidence>
<feature type="compositionally biased region" description="Low complexity" evidence="2">
    <location>
        <begin position="356"/>
        <end position="370"/>
    </location>
</feature>
<organism evidence="4 5">
    <name type="scientific">Oecophyllibacter saccharovorans</name>
    <dbReference type="NCBI Taxonomy" id="2558360"/>
    <lineage>
        <taxon>Bacteria</taxon>
        <taxon>Pseudomonadati</taxon>
        <taxon>Pseudomonadota</taxon>
        <taxon>Alphaproteobacteria</taxon>
        <taxon>Acetobacterales</taxon>
        <taxon>Acetobacteraceae</taxon>
        <taxon>Oecophyllibacter</taxon>
    </lineage>
</organism>
<keyword evidence="1" id="KW-0175">Coiled coil</keyword>
<dbReference type="PANTHER" id="PTHR41259">
    <property type="entry name" value="DOUBLE-STRAND BREAK REPAIR RAD50 ATPASE, PUTATIVE-RELATED"/>
    <property type="match status" value="1"/>
</dbReference>
<feature type="region of interest" description="Disordered" evidence="2">
    <location>
        <begin position="343"/>
        <end position="379"/>
    </location>
</feature>
<dbReference type="Proteomes" id="UP000315037">
    <property type="component" value="Unassembled WGS sequence"/>
</dbReference>
<dbReference type="AlphaFoldDB" id="A0A506UKW7"/>
<evidence type="ECO:0000259" key="3">
    <source>
        <dbReference type="Pfam" id="PF13514"/>
    </source>
</evidence>
<gene>
    <name evidence="4" type="ORF">E3202_05180</name>
</gene>
<name>A0A506UKW7_9PROT</name>
<evidence type="ECO:0000256" key="1">
    <source>
        <dbReference type="SAM" id="Coils"/>
    </source>
</evidence>
<feature type="coiled-coil region" evidence="1">
    <location>
        <begin position="954"/>
        <end position="1025"/>
    </location>
</feature>
<dbReference type="InterPro" id="IPR038734">
    <property type="entry name" value="YhaN_AAA"/>
</dbReference>
<keyword evidence="5" id="KW-1185">Reference proteome</keyword>
<evidence type="ECO:0000256" key="2">
    <source>
        <dbReference type="SAM" id="MobiDB-lite"/>
    </source>
</evidence>
<dbReference type="Pfam" id="PF13514">
    <property type="entry name" value="AAA_27"/>
    <property type="match status" value="1"/>
</dbReference>
<feature type="coiled-coil region" evidence="1">
    <location>
        <begin position="515"/>
        <end position="549"/>
    </location>
</feature>
<dbReference type="RefSeq" id="WP_165600659.1">
    <property type="nucleotide sequence ID" value="NZ_SORZ01000002.1"/>
</dbReference>
<comment type="caution">
    <text evidence="4">The sequence shown here is derived from an EMBL/GenBank/DDBJ whole genome shotgun (WGS) entry which is preliminary data.</text>
</comment>
<dbReference type="Gene3D" id="3.40.50.300">
    <property type="entry name" value="P-loop containing nucleotide triphosphate hydrolases"/>
    <property type="match status" value="2"/>
</dbReference>
<sequence>MRLARLSLQPYGGFESRELIFAKEAGNGRKNCDLQVIFGPNEAGKSTTRRAVLDFLFGFPHRVQGADWNVPAARLRVGAEVETSAGIFSAWRRRGQKSLYGPDDKTPLSDTWLRDCLPGFEQGAPGAREAYERDWALDHARLREGGAQMLALRRDAGLQVLAAELGTDRLGEVLDDLKQAREKLWKKRASTPEIARRKEQLLTLRKTLGAQLLTPEKLLQARKAVQEAAAEIKRLDGQEAETRHAQVELVRLQALLVPYRHYRAAQTARASRPAPVFGKPEAEEVLALIKKHHQTARELAEDEALCTALQAELAALGPRPALLGEAGQLASLLSEAKMLKESGQRHQDLKARNERLTSQGTTLRRQLQLTATESKPAPDWAYEERGTLEQLQKLQALQSSLMDRQTRLRSAELACRTAEQRLAALPAIETQEDPDESHVNQLEAWLEQALPLYELSTSLEEKTGMQEDRARQLNRHLLARLGPWEAPQTPVPLLEALQKLCVPGLEEIQLWLTRLLQLEAQCARCAQETRQAEEDVAKQQQRLTQLQATGQGVTVADLLKSRQERDARLEEFLQEPAPASWPALRQAVHQADELADRRMQEAETSAALEGAKNTLEQAQLHLAQRKEADRLAQGERRACQQAWQVQLQSAGLPSLAPAAFMSWRERYEEALAKLQDFQQVQQTHRQRLSTLHHLSRQAAHLPGRPVETQELPFRELVAEIRAQLKTERHHETQRQTQRHLHNTATQQVHETRTALELLQQEQTLGLKEWAAACQRLAFPPTLETRALTPENFPAFCQLVQLEAERQRVMQEVRHLQETGARFTERQQALLKRYPAESLQALQNRLQEEQKRDEARRHLEGQLAARQAQSGRLQHLLLVSRNQLDACMARLPYGPMPAGPESAQTLEQRLLQQAQEDLQTAECDRQLSETRARLQEAGRGEALDTLCSQASALTVEGLESDIAALERQLAELRHLREEAFTRQSAARQALAEMESQDDSARIAAEIAQVEAELAELAETYVSLHLQQTLLETLIAREREKSQGPFLQRAGALFSRLTLGQYEGLSLEPQGKSLLLTGQKTGSKTTSLVPSGEMSEGTRDQLYLALRLAHVQQALETGVRLPFLADDLFITFDDERARAGLEILSELAQQTQVLFFTHHRRLYEMGSELGHALAL</sequence>
<dbReference type="EMBL" id="SORZ01000002">
    <property type="protein sequence ID" value="TPW33965.1"/>
    <property type="molecule type" value="Genomic_DNA"/>
</dbReference>
<feature type="coiled-coil region" evidence="1">
    <location>
        <begin position="798"/>
        <end position="855"/>
    </location>
</feature>
<evidence type="ECO:0000313" key="4">
    <source>
        <dbReference type="EMBL" id="TPW33965.1"/>
    </source>
</evidence>
<feature type="compositionally biased region" description="Basic and acidic residues" evidence="2">
    <location>
        <begin position="343"/>
        <end position="355"/>
    </location>
</feature>
<dbReference type="PANTHER" id="PTHR41259:SF1">
    <property type="entry name" value="DOUBLE-STRAND BREAK REPAIR RAD50 ATPASE, PUTATIVE-RELATED"/>
    <property type="match status" value="1"/>
</dbReference>
<accession>A0A506UKW7</accession>
<dbReference type="SUPFAM" id="SSF52540">
    <property type="entry name" value="P-loop containing nucleoside triphosphate hydrolases"/>
    <property type="match status" value="1"/>
</dbReference>